<evidence type="ECO:0000256" key="6">
    <source>
        <dbReference type="ARBA" id="ARBA00023136"/>
    </source>
</evidence>
<comment type="caution">
    <text evidence="9">The sequence shown here is derived from an EMBL/GenBank/DDBJ whole genome shotgun (WGS) entry which is preliminary data.</text>
</comment>
<comment type="function">
    <text evidence="1 7">Involved in the import of GDP-mannose from the cytoplasm into the Golgi lumen.</text>
</comment>
<evidence type="ECO:0000313" key="10">
    <source>
        <dbReference type="Proteomes" id="UP000319257"/>
    </source>
</evidence>
<dbReference type="FunCoup" id="A0A507B3H9">
    <property type="interactions" value="544"/>
</dbReference>
<accession>A0A507B3H9</accession>
<keyword evidence="7" id="KW-0762">Sugar transport</keyword>
<dbReference type="SUPFAM" id="SSF103481">
    <property type="entry name" value="Multidrug resistance efflux transporter EmrE"/>
    <property type="match status" value="1"/>
</dbReference>
<dbReference type="InterPro" id="IPR050186">
    <property type="entry name" value="TPT_transporter"/>
</dbReference>
<keyword evidence="10" id="KW-1185">Reference proteome</keyword>
<feature type="transmembrane region" description="Helical" evidence="7">
    <location>
        <begin position="55"/>
        <end position="72"/>
    </location>
</feature>
<evidence type="ECO:0000256" key="1">
    <source>
        <dbReference type="ARBA" id="ARBA00003420"/>
    </source>
</evidence>
<dbReference type="RefSeq" id="XP_030992861.1">
    <property type="nucleotide sequence ID" value="XM_031144708.1"/>
</dbReference>
<evidence type="ECO:0000256" key="7">
    <source>
        <dbReference type="RuleBase" id="RU367097"/>
    </source>
</evidence>
<dbReference type="GO" id="GO:0005789">
    <property type="term" value="C:endoplasmic reticulum membrane"/>
    <property type="evidence" value="ECO:0007669"/>
    <property type="project" value="UniProtKB-SubCell"/>
</dbReference>
<dbReference type="GO" id="GO:0030659">
    <property type="term" value="C:cytoplasmic vesicle membrane"/>
    <property type="evidence" value="ECO:0007669"/>
    <property type="project" value="UniProtKB-SubCell"/>
</dbReference>
<feature type="transmembrane region" description="Helical" evidence="7">
    <location>
        <begin position="119"/>
        <end position="141"/>
    </location>
</feature>
<evidence type="ECO:0000313" key="9">
    <source>
        <dbReference type="EMBL" id="TPX11150.1"/>
    </source>
</evidence>
<name>A0A507B3H9_9PEZI</name>
<feature type="region of interest" description="Disordered" evidence="8">
    <location>
        <begin position="1"/>
        <end position="24"/>
    </location>
</feature>
<feature type="transmembrane region" description="Helical" evidence="7">
    <location>
        <begin position="78"/>
        <end position="98"/>
    </location>
</feature>
<reference evidence="9 10" key="1">
    <citation type="submission" date="2019-06" db="EMBL/GenBank/DDBJ databases">
        <title>Draft genome sequence of the filamentous fungus Phialemoniopsis curvata isolated from diesel fuel.</title>
        <authorList>
            <person name="Varaljay V.A."/>
            <person name="Lyon W.J."/>
            <person name="Crouch A.L."/>
            <person name="Drake C.E."/>
            <person name="Hollomon J.M."/>
            <person name="Nadeau L.J."/>
            <person name="Nunn H.S."/>
            <person name="Stevenson B.S."/>
            <person name="Bojanowski C.L."/>
            <person name="Crookes-Goodson W.J."/>
        </authorList>
    </citation>
    <scope>NUCLEOTIDE SEQUENCE [LARGE SCALE GENOMIC DNA]</scope>
    <source>
        <strain evidence="9 10">D216</strain>
    </source>
</reference>
<feature type="transmembrane region" description="Helical" evidence="7">
    <location>
        <begin position="215"/>
        <end position="236"/>
    </location>
</feature>
<keyword evidence="4 7" id="KW-0812">Transmembrane</keyword>
<dbReference type="InterPro" id="IPR037185">
    <property type="entry name" value="EmrE-like"/>
</dbReference>
<dbReference type="InParanoid" id="A0A507B3H9"/>
<feature type="transmembrane region" description="Helical" evidence="7">
    <location>
        <begin position="314"/>
        <end position="334"/>
    </location>
</feature>
<evidence type="ECO:0000256" key="5">
    <source>
        <dbReference type="ARBA" id="ARBA00022989"/>
    </source>
</evidence>
<dbReference type="PANTHER" id="PTHR11132">
    <property type="entry name" value="SOLUTE CARRIER FAMILY 35"/>
    <property type="match status" value="1"/>
</dbReference>
<organism evidence="9 10">
    <name type="scientific">Thyridium curvatum</name>
    <dbReference type="NCBI Taxonomy" id="1093900"/>
    <lineage>
        <taxon>Eukaryota</taxon>
        <taxon>Fungi</taxon>
        <taxon>Dikarya</taxon>
        <taxon>Ascomycota</taxon>
        <taxon>Pezizomycotina</taxon>
        <taxon>Sordariomycetes</taxon>
        <taxon>Sordariomycetidae</taxon>
        <taxon>Thyridiales</taxon>
        <taxon>Thyridiaceae</taxon>
        <taxon>Thyridium</taxon>
    </lineage>
</organism>
<keyword evidence="6 7" id="KW-0472">Membrane</keyword>
<protein>
    <recommendedName>
        <fullName evidence="7">GDP-mannose transporter</fullName>
        <shortName evidence="7">GMT</shortName>
    </recommendedName>
</protein>
<keyword evidence="7" id="KW-0813">Transport</keyword>
<feature type="transmembrane region" description="Helical" evidence="7">
    <location>
        <begin position="173"/>
        <end position="195"/>
    </location>
</feature>
<keyword evidence="7" id="KW-0333">Golgi apparatus</keyword>
<evidence type="ECO:0000256" key="8">
    <source>
        <dbReference type="SAM" id="MobiDB-lite"/>
    </source>
</evidence>
<dbReference type="OrthoDB" id="417037at2759"/>
<evidence type="ECO:0000256" key="4">
    <source>
        <dbReference type="ARBA" id="ARBA00022692"/>
    </source>
</evidence>
<proteinExistence type="inferred from homology"/>
<feature type="region of interest" description="Disordered" evidence="8">
    <location>
        <begin position="368"/>
        <end position="391"/>
    </location>
</feature>
<sequence length="391" mass="42433">MSDKKNDEYVVQMPKSSPAYGGEKDSFLGRGPSHRHGGQASALASKIEHSPPLSILAYCVASISMTVVNKYVVSGSDWNLNFFYLAIQNAVCTLAILLCKQAGLIKGLSPFDIDKARKWFPISLLLVGMIYTGTKALQFLSVPVYTIFKNLTIIVIAYGEVLWFGGSVTPLTLLSFALMVLSSVVAAWADIQAAINSSGLATDTTAAISTLNAGYAWMGINVFCSATYLLGMRKIIKKMNFKDWDTMFYNNSLTIPVLAICTLLFEDWSHANLVRNFPPETRNNLMIGMVYSGLGAILISYCSAWCIRVTSSTTYSMVGALNKLPIALSGLIFFDAAVTFGSVSAIIIGFVSGIVYAWAKVRQTEQNRNSLPTQQPVMSASSQSNKDASNS</sequence>
<feature type="transmembrane region" description="Helical" evidence="7">
    <location>
        <begin position="340"/>
        <end position="359"/>
    </location>
</feature>
<keyword evidence="5 7" id="KW-1133">Transmembrane helix</keyword>
<comment type="similarity">
    <text evidence="2 7">Belongs to the TPT transporter family. SLC35D subfamily.</text>
</comment>
<gene>
    <name evidence="9" type="ORF">E0L32_000968</name>
</gene>
<keyword evidence="7" id="KW-0256">Endoplasmic reticulum</keyword>
<dbReference type="NCBIfam" id="TIGR00803">
    <property type="entry name" value="nst"/>
    <property type="match status" value="1"/>
</dbReference>
<comment type="subcellular location">
    <subcellularLocation>
        <location evidence="7">Golgi apparatus membrane</location>
        <topology evidence="7">Multi-pass membrane protein</topology>
    </subcellularLocation>
    <subcellularLocation>
        <location evidence="7">Cytoplasmic vesicle membrane</location>
        <topology evidence="7">Multi-pass membrane protein</topology>
    </subcellularLocation>
    <subcellularLocation>
        <location evidence="7">Endoplasmic reticulum membrane</location>
        <topology evidence="7">Multi-pass membrane protein</topology>
    </subcellularLocation>
</comment>
<dbReference type="GeneID" id="41968415"/>
<comment type="subunit">
    <text evidence="3 7">Homooligomer.</text>
</comment>
<dbReference type="Proteomes" id="UP000319257">
    <property type="component" value="Unassembled WGS sequence"/>
</dbReference>
<feature type="transmembrane region" description="Helical" evidence="7">
    <location>
        <begin position="248"/>
        <end position="265"/>
    </location>
</feature>
<dbReference type="AlphaFoldDB" id="A0A507B3H9"/>
<dbReference type="STRING" id="1093900.A0A507B3H9"/>
<evidence type="ECO:0000256" key="2">
    <source>
        <dbReference type="ARBA" id="ARBA00010425"/>
    </source>
</evidence>
<evidence type="ECO:0000256" key="3">
    <source>
        <dbReference type="ARBA" id="ARBA00011182"/>
    </source>
</evidence>
<dbReference type="EMBL" id="SKBQ01000004">
    <property type="protein sequence ID" value="TPX11150.1"/>
    <property type="molecule type" value="Genomic_DNA"/>
</dbReference>
<keyword evidence="7" id="KW-0968">Cytoplasmic vesicle</keyword>
<dbReference type="GO" id="GO:0000139">
    <property type="term" value="C:Golgi membrane"/>
    <property type="evidence" value="ECO:0007669"/>
    <property type="project" value="UniProtKB-SubCell"/>
</dbReference>
<feature type="transmembrane region" description="Helical" evidence="7">
    <location>
        <begin position="285"/>
        <end position="307"/>
    </location>
</feature>